<dbReference type="Proteomes" id="UP000054359">
    <property type="component" value="Unassembled WGS sequence"/>
</dbReference>
<feature type="non-terminal residue" evidence="1">
    <location>
        <position position="37"/>
    </location>
</feature>
<evidence type="ECO:0000313" key="2">
    <source>
        <dbReference type="Proteomes" id="UP000054359"/>
    </source>
</evidence>
<dbReference type="EMBL" id="KK116219">
    <property type="protein sequence ID" value="KFM67111.1"/>
    <property type="molecule type" value="Genomic_DNA"/>
</dbReference>
<dbReference type="AlphaFoldDB" id="A0A087TPS2"/>
<reference evidence="1 2" key="1">
    <citation type="submission" date="2013-11" db="EMBL/GenBank/DDBJ databases">
        <title>Genome sequencing of Stegodyphus mimosarum.</title>
        <authorList>
            <person name="Bechsgaard J."/>
        </authorList>
    </citation>
    <scope>NUCLEOTIDE SEQUENCE [LARGE SCALE GENOMIC DNA]</scope>
</reference>
<sequence>MEKLGRCGKNVDVKLEMGFCTFHIQMKLNHQLNSICS</sequence>
<name>A0A087TPS2_STEMI</name>
<organism evidence="1 2">
    <name type="scientific">Stegodyphus mimosarum</name>
    <name type="common">African social velvet spider</name>
    <dbReference type="NCBI Taxonomy" id="407821"/>
    <lineage>
        <taxon>Eukaryota</taxon>
        <taxon>Metazoa</taxon>
        <taxon>Ecdysozoa</taxon>
        <taxon>Arthropoda</taxon>
        <taxon>Chelicerata</taxon>
        <taxon>Arachnida</taxon>
        <taxon>Araneae</taxon>
        <taxon>Araneomorphae</taxon>
        <taxon>Entelegynae</taxon>
        <taxon>Eresoidea</taxon>
        <taxon>Eresidae</taxon>
        <taxon>Stegodyphus</taxon>
    </lineage>
</organism>
<accession>A0A087TPS2</accession>
<protein>
    <submittedName>
        <fullName evidence="1">Uncharacterized protein</fullName>
    </submittedName>
</protein>
<proteinExistence type="predicted"/>
<evidence type="ECO:0000313" key="1">
    <source>
        <dbReference type="EMBL" id="KFM67111.1"/>
    </source>
</evidence>
<keyword evidence="2" id="KW-1185">Reference proteome</keyword>
<gene>
    <name evidence="1" type="ORF">X975_06884</name>
</gene>